<protein>
    <submittedName>
        <fullName evidence="2">ATP-binding protein</fullName>
    </submittedName>
</protein>
<comment type="caution">
    <text evidence="2">The sequence shown here is derived from an EMBL/GenBank/DDBJ whole genome shotgun (WGS) entry which is preliminary data.</text>
</comment>
<proteinExistence type="predicted"/>
<keyword evidence="2" id="KW-0547">Nucleotide-binding</keyword>
<dbReference type="Pfam" id="PF13401">
    <property type="entry name" value="AAA_22"/>
    <property type="match status" value="1"/>
</dbReference>
<dbReference type="GO" id="GO:0005524">
    <property type="term" value="F:ATP binding"/>
    <property type="evidence" value="ECO:0007669"/>
    <property type="project" value="UniProtKB-KW"/>
</dbReference>
<accession>A0A4R5K970</accession>
<dbReference type="EMBL" id="SMRU01000028">
    <property type="protein sequence ID" value="TDF91683.1"/>
    <property type="molecule type" value="Genomic_DNA"/>
</dbReference>
<feature type="domain" description="ORC1/DEAH AAA+ ATPase" evidence="1">
    <location>
        <begin position="36"/>
        <end position="98"/>
    </location>
</feature>
<dbReference type="PANTHER" id="PTHR35894">
    <property type="entry name" value="GENERAL SECRETION PATHWAY PROTEIN A-RELATED"/>
    <property type="match status" value="1"/>
</dbReference>
<dbReference type="AlphaFoldDB" id="A0A4R5K970"/>
<organism evidence="2 3">
    <name type="scientific">Arthrobacter terricola</name>
    <dbReference type="NCBI Taxonomy" id="2547396"/>
    <lineage>
        <taxon>Bacteria</taxon>
        <taxon>Bacillati</taxon>
        <taxon>Actinomycetota</taxon>
        <taxon>Actinomycetes</taxon>
        <taxon>Micrococcales</taxon>
        <taxon>Micrococcaceae</taxon>
        <taxon>Arthrobacter</taxon>
    </lineage>
</organism>
<keyword evidence="2" id="KW-0067">ATP-binding</keyword>
<dbReference type="InterPro" id="IPR049945">
    <property type="entry name" value="AAA_22"/>
</dbReference>
<dbReference type="GO" id="GO:0016887">
    <property type="term" value="F:ATP hydrolysis activity"/>
    <property type="evidence" value="ECO:0007669"/>
    <property type="project" value="InterPro"/>
</dbReference>
<dbReference type="Proteomes" id="UP000295511">
    <property type="component" value="Unassembled WGS sequence"/>
</dbReference>
<gene>
    <name evidence="2" type="ORF">E1809_20060</name>
</gene>
<evidence type="ECO:0000259" key="1">
    <source>
        <dbReference type="Pfam" id="PF13401"/>
    </source>
</evidence>
<dbReference type="PANTHER" id="PTHR35894:SF5">
    <property type="entry name" value="MU-LIKE PROPHAGE FLUMU DNA TRANSPOSITION PROTEIN B"/>
    <property type="match status" value="1"/>
</dbReference>
<dbReference type="InterPro" id="IPR027417">
    <property type="entry name" value="P-loop_NTPase"/>
</dbReference>
<evidence type="ECO:0000313" key="3">
    <source>
        <dbReference type="Proteomes" id="UP000295511"/>
    </source>
</evidence>
<dbReference type="InterPro" id="IPR052026">
    <property type="entry name" value="ExeA_AAA_ATPase_DNA-bind"/>
</dbReference>
<dbReference type="OrthoDB" id="9801665at2"/>
<keyword evidence="3" id="KW-1185">Reference proteome</keyword>
<reference evidence="2 3" key="1">
    <citation type="submission" date="2019-03" db="EMBL/GenBank/DDBJ databases">
        <title>Whole genome sequence of Arthrobacter sp JH1-1.</title>
        <authorList>
            <person name="Trinh H.N."/>
        </authorList>
    </citation>
    <scope>NUCLEOTIDE SEQUENCE [LARGE SCALE GENOMIC DNA]</scope>
    <source>
        <strain evidence="2 3">JH1-1</strain>
    </source>
</reference>
<dbReference type="SUPFAM" id="SSF52540">
    <property type="entry name" value="P-loop containing nucleoside triphosphate hydrolases"/>
    <property type="match status" value="1"/>
</dbReference>
<evidence type="ECO:0000313" key="2">
    <source>
        <dbReference type="EMBL" id="TDF91683.1"/>
    </source>
</evidence>
<sequence length="195" mass="21803">MHSKTAFFTPTVSATIKQIDQGLPRACQHISWAIDYAEHGHVDPYVHTESQHCGRTELLIIDEADRLKTAGLEQVRDFYDRHSLGVILIGMPGIEKRLARYPQLYSRIGFAHEYRTLRKDELASVAAQRLPAPDPDDDGLAHTAAIAAIVRATNGNFRLADRLITQINRILDINNRQHLTPEAVDAAQEALLIGH</sequence>
<name>A0A4R5K970_9MICC</name>